<accession>A0A166JUF7</accession>
<dbReference type="PRINTS" id="PR00421">
    <property type="entry name" value="THIOREDOXIN"/>
</dbReference>
<proteinExistence type="predicted"/>
<evidence type="ECO:0000313" key="2">
    <source>
        <dbReference type="EMBL" id="KZP21224.1"/>
    </source>
</evidence>
<dbReference type="InterPro" id="IPR036249">
    <property type="entry name" value="Thioredoxin-like_sf"/>
</dbReference>
<evidence type="ECO:0000259" key="1">
    <source>
        <dbReference type="PROSITE" id="PS51352"/>
    </source>
</evidence>
<evidence type="ECO:0000313" key="3">
    <source>
        <dbReference type="Proteomes" id="UP000076532"/>
    </source>
</evidence>
<dbReference type="EMBL" id="KV417549">
    <property type="protein sequence ID" value="KZP21224.1"/>
    <property type="molecule type" value="Genomic_DNA"/>
</dbReference>
<dbReference type="STRING" id="436010.A0A166JUF7"/>
<dbReference type="Proteomes" id="UP000076532">
    <property type="component" value="Unassembled WGS sequence"/>
</dbReference>
<dbReference type="Pfam" id="PF00085">
    <property type="entry name" value="Thioredoxin"/>
    <property type="match status" value="1"/>
</dbReference>
<dbReference type="PROSITE" id="PS51352">
    <property type="entry name" value="THIOREDOXIN_2"/>
    <property type="match status" value="1"/>
</dbReference>
<dbReference type="Gene3D" id="3.40.30.10">
    <property type="entry name" value="Glutaredoxin"/>
    <property type="match status" value="1"/>
</dbReference>
<dbReference type="GO" id="GO:0015035">
    <property type="term" value="F:protein-disulfide reductase activity"/>
    <property type="evidence" value="ECO:0007669"/>
    <property type="project" value="TreeGrafter"/>
</dbReference>
<dbReference type="PANTHER" id="PTHR45663:SF11">
    <property type="entry name" value="GEO12009P1"/>
    <property type="match status" value="1"/>
</dbReference>
<dbReference type="SUPFAM" id="SSF52833">
    <property type="entry name" value="Thioredoxin-like"/>
    <property type="match status" value="1"/>
</dbReference>
<dbReference type="PANTHER" id="PTHR45663">
    <property type="entry name" value="GEO12009P1"/>
    <property type="match status" value="1"/>
</dbReference>
<protein>
    <submittedName>
        <fullName evidence="2">Thioredoxin-like protein</fullName>
    </submittedName>
</protein>
<organism evidence="2 3">
    <name type="scientific">Athelia psychrophila</name>
    <dbReference type="NCBI Taxonomy" id="1759441"/>
    <lineage>
        <taxon>Eukaryota</taxon>
        <taxon>Fungi</taxon>
        <taxon>Dikarya</taxon>
        <taxon>Basidiomycota</taxon>
        <taxon>Agaricomycotina</taxon>
        <taxon>Agaricomycetes</taxon>
        <taxon>Agaricomycetidae</taxon>
        <taxon>Atheliales</taxon>
        <taxon>Atheliaceae</taxon>
        <taxon>Athelia</taxon>
    </lineage>
</organism>
<dbReference type="GO" id="GO:0005737">
    <property type="term" value="C:cytoplasm"/>
    <property type="evidence" value="ECO:0007669"/>
    <property type="project" value="TreeGrafter"/>
</dbReference>
<feature type="domain" description="Thioredoxin" evidence="1">
    <location>
        <begin position="1"/>
        <end position="143"/>
    </location>
</feature>
<dbReference type="AlphaFoldDB" id="A0A166JUF7"/>
<name>A0A166JUF7_9AGAM</name>
<sequence length="143" mass="15428">MSFALRSLRSSHSRLAIAARQLHSTPCRAEQFLNASPETFNKIALNEAVKDRVVLVDFYADWCNPCKMLSPILEGIAEDPSSKTGSGASIDLVTVNVDEQGELSGNYSVTSLPTVIVFKGGKRVDGFVGALNPAGVKKFLEKL</sequence>
<dbReference type="CDD" id="cd02947">
    <property type="entry name" value="TRX_family"/>
    <property type="match status" value="1"/>
</dbReference>
<dbReference type="InterPro" id="IPR013766">
    <property type="entry name" value="Thioredoxin_domain"/>
</dbReference>
<dbReference type="OrthoDB" id="2121326at2759"/>
<keyword evidence="3" id="KW-1185">Reference proteome</keyword>
<gene>
    <name evidence="2" type="ORF">FIBSPDRAFT_953953</name>
</gene>
<reference evidence="2 3" key="1">
    <citation type="journal article" date="2016" name="Mol. Biol. Evol.">
        <title>Comparative Genomics of Early-Diverging Mushroom-Forming Fungi Provides Insights into the Origins of Lignocellulose Decay Capabilities.</title>
        <authorList>
            <person name="Nagy L.G."/>
            <person name="Riley R."/>
            <person name="Tritt A."/>
            <person name="Adam C."/>
            <person name="Daum C."/>
            <person name="Floudas D."/>
            <person name="Sun H."/>
            <person name="Yadav J.S."/>
            <person name="Pangilinan J."/>
            <person name="Larsson K.H."/>
            <person name="Matsuura K."/>
            <person name="Barry K."/>
            <person name="Labutti K."/>
            <person name="Kuo R."/>
            <person name="Ohm R.A."/>
            <person name="Bhattacharya S.S."/>
            <person name="Shirouzu T."/>
            <person name="Yoshinaga Y."/>
            <person name="Martin F.M."/>
            <person name="Grigoriev I.V."/>
            <person name="Hibbett D.S."/>
        </authorList>
    </citation>
    <scope>NUCLEOTIDE SEQUENCE [LARGE SCALE GENOMIC DNA]</scope>
    <source>
        <strain evidence="2 3">CBS 109695</strain>
    </source>
</reference>